<organism evidence="2 3">
    <name type="scientific">Goodea atripinnis</name>
    <dbReference type="NCBI Taxonomy" id="208336"/>
    <lineage>
        <taxon>Eukaryota</taxon>
        <taxon>Metazoa</taxon>
        <taxon>Chordata</taxon>
        <taxon>Craniata</taxon>
        <taxon>Vertebrata</taxon>
        <taxon>Euteleostomi</taxon>
        <taxon>Actinopterygii</taxon>
        <taxon>Neopterygii</taxon>
        <taxon>Teleostei</taxon>
        <taxon>Neoteleostei</taxon>
        <taxon>Acanthomorphata</taxon>
        <taxon>Ovalentaria</taxon>
        <taxon>Atherinomorphae</taxon>
        <taxon>Cyprinodontiformes</taxon>
        <taxon>Goodeidae</taxon>
        <taxon>Goodea</taxon>
    </lineage>
</organism>
<evidence type="ECO:0000313" key="3">
    <source>
        <dbReference type="Proteomes" id="UP001476798"/>
    </source>
</evidence>
<evidence type="ECO:0008006" key="4">
    <source>
        <dbReference type="Google" id="ProtNLM"/>
    </source>
</evidence>
<dbReference type="PANTHER" id="PTHR47501">
    <property type="entry name" value="TRANSPOSASE-RELATED"/>
    <property type="match status" value="1"/>
</dbReference>
<keyword evidence="1" id="KW-1133">Transmembrane helix</keyword>
<keyword evidence="1" id="KW-0472">Membrane</keyword>
<accession>A0ABV0Q369</accession>
<sequence>MKHALFYVLIIVIQFILKAEMGFLAEYVAVMKPVAMTFNILQGASSVHMRYLLPTLYQLQDQLKKLISSCTVWVPVIDALWNGTQKCFAEMTNGPEFNCCSCTST</sequence>
<evidence type="ECO:0000256" key="1">
    <source>
        <dbReference type="SAM" id="Phobius"/>
    </source>
</evidence>
<dbReference type="PANTHER" id="PTHR47501:SF5">
    <property type="entry name" value="HAT C-TERMINAL DIMERISATION DOMAIN-CONTAINING PROTEIN"/>
    <property type="match status" value="1"/>
</dbReference>
<proteinExistence type="predicted"/>
<feature type="transmembrane region" description="Helical" evidence="1">
    <location>
        <begin position="6"/>
        <end position="30"/>
    </location>
</feature>
<evidence type="ECO:0000313" key="2">
    <source>
        <dbReference type="EMBL" id="MEQ2190235.1"/>
    </source>
</evidence>
<dbReference type="Proteomes" id="UP001476798">
    <property type="component" value="Unassembled WGS sequence"/>
</dbReference>
<comment type="caution">
    <text evidence="2">The sequence shown here is derived from an EMBL/GenBank/DDBJ whole genome shotgun (WGS) entry which is preliminary data.</text>
</comment>
<dbReference type="EMBL" id="JAHRIO010097279">
    <property type="protein sequence ID" value="MEQ2190235.1"/>
    <property type="molecule type" value="Genomic_DNA"/>
</dbReference>
<protein>
    <recommendedName>
        <fullName evidence="4">Secreted protein</fullName>
    </recommendedName>
</protein>
<reference evidence="2 3" key="1">
    <citation type="submission" date="2021-06" db="EMBL/GenBank/DDBJ databases">
        <authorList>
            <person name="Palmer J.M."/>
        </authorList>
    </citation>
    <scope>NUCLEOTIDE SEQUENCE [LARGE SCALE GENOMIC DNA]</scope>
    <source>
        <strain evidence="2 3">GA_2019</strain>
        <tissue evidence="2">Muscle</tissue>
    </source>
</reference>
<gene>
    <name evidence="2" type="ORF">GOODEAATRI_033711</name>
</gene>
<keyword evidence="1" id="KW-0812">Transmembrane</keyword>
<name>A0ABV0Q369_9TELE</name>
<keyword evidence="3" id="KW-1185">Reference proteome</keyword>